<evidence type="ECO:0000313" key="2">
    <source>
        <dbReference type="Proteomes" id="UP000007266"/>
    </source>
</evidence>
<evidence type="ECO:0000313" key="1">
    <source>
        <dbReference type="EMBL" id="EFA01654.1"/>
    </source>
</evidence>
<dbReference type="AlphaFoldDB" id="D2A0Q0"/>
<proteinExistence type="predicted"/>
<sequence>MASAPNNYTCISDCSAEAETEDFSRWRLQEASLVAAAEPLCQRDVKSNAADTMPLLYTRESSREHLQINNGKIETWNKLRHSSTSYLVTSCVAERNCFGITSFPLPSQRLFILQPPVLLRKLPSAASQRSQNLHFNSVSN</sequence>
<dbReference type="EMBL" id="KQ971338">
    <property type="protein sequence ID" value="EFA01654.1"/>
    <property type="molecule type" value="Genomic_DNA"/>
</dbReference>
<gene>
    <name evidence="1" type="primary">GLEAN_07225</name>
    <name evidence="1" type="ORF">TcasGA2_TC007225</name>
</gene>
<name>D2A0Q0_TRICA</name>
<organism evidence="1 2">
    <name type="scientific">Tribolium castaneum</name>
    <name type="common">Red flour beetle</name>
    <dbReference type="NCBI Taxonomy" id="7070"/>
    <lineage>
        <taxon>Eukaryota</taxon>
        <taxon>Metazoa</taxon>
        <taxon>Ecdysozoa</taxon>
        <taxon>Arthropoda</taxon>
        <taxon>Hexapoda</taxon>
        <taxon>Insecta</taxon>
        <taxon>Pterygota</taxon>
        <taxon>Neoptera</taxon>
        <taxon>Endopterygota</taxon>
        <taxon>Coleoptera</taxon>
        <taxon>Polyphaga</taxon>
        <taxon>Cucujiformia</taxon>
        <taxon>Tenebrionidae</taxon>
        <taxon>Tenebrionidae incertae sedis</taxon>
        <taxon>Tribolium</taxon>
    </lineage>
</organism>
<dbReference type="HOGENOM" id="CLU_1837685_0_0_1"/>
<dbReference type="InParanoid" id="D2A0Q0"/>
<protein>
    <submittedName>
        <fullName evidence="1">Uncharacterized protein</fullName>
    </submittedName>
</protein>
<dbReference type="Proteomes" id="UP000007266">
    <property type="component" value="Linkage group 4"/>
</dbReference>
<reference evidence="1 2" key="1">
    <citation type="journal article" date="2008" name="Nature">
        <title>The genome of the model beetle and pest Tribolium castaneum.</title>
        <authorList>
            <consortium name="Tribolium Genome Sequencing Consortium"/>
            <person name="Richards S."/>
            <person name="Gibbs R.A."/>
            <person name="Weinstock G.M."/>
            <person name="Brown S.J."/>
            <person name="Denell R."/>
            <person name="Beeman R.W."/>
            <person name="Gibbs R."/>
            <person name="Beeman R.W."/>
            <person name="Brown S.J."/>
            <person name="Bucher G."/>
            <person name="Friedrich M."/>
            <person name="Grimmelikhuijzen C.J."/>
            <person name="Klingler M."/>
            <person name="Lorenzen M."/>
            <person name="Richards S."/>
            <person name="Roth S."/>
            <person name="Schroder R."/>
            <person name="Tautz D."/>
            <person name="Zdobnov E.M."/>
            <person name="Muzny D."/>
            <person name="Gibbs R.A."/>
            <person name="Weinstock G.M."/>
            <person name="Attaway T."/>
            <person name="Bell S."/>
            <person name="Buhay C.J."/>
            <person name="Chandrabose M.N."/>
            <person name="Chavez D."/>
            <person name="Clerk-Blankenburg K.P."/>
            <person name="Cree A."/>
            <person name="Dao M."/>
            <person name="Davis C."/>
            <person name="Chacko J."/>
            <person name="Dinh H."/>
            <person name="Dugan-Rocha S."/>
            <person name="Fowler G."/>
            <person name="Garner T.T."/>
            <person name="Garnes J."/>
            <person name="Gnirke A."/>
            <person name="Hawes A."/>
            <person name="Hernandez J."/>
            <person name="Hines S."/>
            <person name="Holder M."/>
            <person name="Hume J."/>
            <person name="Jhangiani S.N."/>
            <person name="Joshi V."/>
            <person name="Khan Z.M."/>
            <person name="Jackson L."/>
            <person name="Kovar C."/>
            <person name="Kowis A."/>
            <person name="Lee S."/>
            <person name="Lewis L.R."/>
            <person name="Margolis J."/>
            <person name="Morgan M."/>
            <person name="Nazareth L.V."/>
            <person name="Nguyen N."/>
            <person name="Okwuonu G."/>
            <person name="Parker D."/>
            <person name="Richards S."/>
            <person name="Ruiz S.J."/>
            <person name="Santibanez J."/>
            <person name="Savard J."/>
            <person name="Scherer S.E."/>
            <person name="Schneider B."/>
            <person name="Sodergren E."/>
            <person name="Tautz D."/>
            <person name="Vattahil S."/>
            <person name="Villasana D."/>
            <person name="White C.S."/>
            <person name="Wright R."/>
            <person name="Park Y."/>
            <person name="Beeman R.W."/>
            <person name="Lord J."/>
            <person name="Oppert B."/>
            <person name="Lorenzen M."/>
            <person name="Brown S."/>
            <person name="Wang L."/>
            <person name="Savard J."/>
            <person name="Tautz D."/>
            <person name="Richards S."/>
            <person name="Weinstock G."/>
            <person name="Gibbs R.A."/>
            <person name="Liu Y."/>
            <person name="Worley K."/>
            <person name="Weinstock G."/>
            <person name="Elsik C.G."/>
            <person name="Reese J.T."/>
            <person name="Elhaik E."/>
            <person name="Landan G."/>
            <person name="Graur D."/>
            <person name="Arensburger P."/>
            <person name="Atkinson P."/>
            <person name="Beeman R.W."/>
            <person name="Beidler J."/>
            <person name="Brown S.J."/>
            <person name="Demuth J.P."/>
            <person name="Drury D.W."/>
            <person name="Du Y.Z."/>
            <person name="Fujiwara H."/>
            <person name="Lorenzen M."/>
            <person name="Maselli V."/>
            <person name="Osanai M."/>
            <person name="Park Y."/>
            <person name="Robertson H.M."/>
            <person name="Tu Z."/>
            <person name="Wang J.J."/>
            <person name="Wang S."/>
            <person name="Richards S."/>
            <person name="Song H."/>
            <person name="Zhang L."/>
            <person name="Sodergren E."/>
            <person name="Werner D."/>
            <person name="Stanke M."/>
            <person name="Morgenstern B."/>
            <person name="Solovyev V."/>
            <person name="Kosarev P."/>
            <person name="Brown G."/>
            <person name="Chen H.C."/>
            <person name="Ermolaeva O."/>
            <person name="Hlavina W."/>
            <person name="Kapustin Y."/>
            <person name="Kiryutin B."/>
            <person name="Kitts P."/>
            <person name="Maglott D."/>
            <person name="Pruitt K."/>
            <person name="Sapojnikov V."/>
            <person name="Souvorov A."/>
            <person name="Mackey A.J."/>
            <person name="Waterhouse R.M."/>
            <person name="Wyder S."/>
            <person name="Zdobnov E.M."/>
            <person name="Zdobnov E.M."/>
            <person name="Wyder S."/>
            <person name="Kriventseva E.V."/>
            <person name="Kadowaki T."/>
            <person name="Bork P."/>
            <person name="Aranda M."/>
            <person name="Bao R."/>
            <person name="Beermann A."/>
            <person name="Berns N."/>
            <person name="Bolognesi R."/>
            <person name="Bonneton F."/>
            <person name="Bopp D."/>
            <person name="Brown S.J."/>
            <person name="Bucher G."/>
            <person name="Butts T."/>
            <person name="Chaumot A."/>
            <person name="Denell R.E."/>
            <person name="Ferrier D.E."/>
            <person name="Friedrich M."/>
            <person name="Gordon C.M."/>
            <person name="Jindra M."/>
            <person name="Klingler M."/>
            <person name="Lan Q."/>
            <person name="Lattorff H.M."/>
            <person name="Laudet V."/>
            <person name="von Levetsow C."/>
            <person name="Liu Z."/>
            <person name="Lutz R."/>
            <person name="Lynch J.A."/>
            <person name="da Fonseca R.N."/>
            <person name="Posnien N."/>
            <person name="Reuter R."/>
            <person name="Roth S."/>
            <person name="Savard J."/>
            <person name="Schinko J.B."/>
            <person name="Schmitt C."/>
            <person name="Schoppmeier M."/>
            <person name="Schroder R."/>
            <person name="Shippy T.D."/>
            <person name="Simonnet F."/>
            <person name="Marques-Souza H."/>
            <person name="Tautz D."/>
            <person name="Tomoyasu Y."/>
            <person name="Trauner J."/>
            <person name="Van der Zee M."/>
            <person name="Vervoort M."/>
            <person name="Wittkopp N."/>
            <person name="Wimmer E.A."/>
            <person name="Yang X."/>
            <person name="Jones A.K."/>
            <person name="Sattelle D.B."/>
            <person name="Ebert P.R."/>
            <person name="Nelson D."/>
            <person name="Scott J.G."/>
            <person name="Beeman R.W."/>
            <person name="Muthukrishnan S."/>
            <person name="Kramer K.J."/>
            <person name="Arakane Y."/>
            <person name="Beeman R.W."/>
            <person name="Zhu Q."/>
            <person name="Hogenkamp D."/>
            <person name="Dixit R."/>
            <person name="Oppert B."/>
            <person name="Jiang H."/>
            <person name="Zou Z."/>
            <person name="Marshall J."/>
            <person name="Elpidina E."/>
            <person name="Vinokurov K."/>
            <person name="Oppert C."/>
            <person name="Zou Z."/>
            <person name="Evans J."/>
            <person name="Lu Z."/>
            <person name="Zhao P."/>
            <person name="Sumathipala N."/>
            <person name="Altincicek B."/>
            <person name="Vilcinskas A."/>
            <person name="Williams M."/>
            <person name="Hultmark D."/>
            <person name="Hetru C."/>
            <person name="Jiang H."/>
            <person name="Grimmelikhuijzen C.J."/>
            <person name="Hauser F."/>
            <person name="Cazzamali G."/>
            <person name="Williamson M."/>
            <person name="Park Y."/>
            <person name="Li B."/>
            <person name="Tanaka Y."/>
            <person name="Predel R."/>
            <person name="Neupert S."/>
            <person name="Schachtner J."/>
            <person name="Verleyen P."/>
            <person name="Raible F."/>
            <person name="Bork P."/>
            <person name="Friedrich M."/>
            <person name="Walden K.K."/>
            <person name="Robertson H.M."/>
            <person name="Angeli S."/>
            <person name="Foret S."/>
            <person name="Bucher G."/>
            <person name="Schuetz S."/>
            <person name="Maleszka R."/>
            <person name="Wimmer E.A."/>
            <person name="Beeman R.W."/>
            <person name="Lorenzen M."/>
            <person name="Tomoyasu Y."/>
            <person name="Miller S.C."/>
            <person name="Grossmann D."/>
            <person name="Bucher G."/>
        </authorList>
    </citation>
    <scope>NUCLEOTIDE SEQUENCE [LARGE SCALE GENOMIC DNA]</scope>
    <source>
        <strain evidence="1 2">Georgia GA2</strain>
    </source>
</reference>
<keyword evidence="2" id="KW-1185">Reference proteome</keyword>
<accession>D2A0Q0</accession>
<reference evidence="1 2" key="2">
    <citation type="journal article" date="2010" name="Nucleic Acids Res.">
        <title>BeetleBase in 2010: revisions to provide comprehensive genomic information for Tribolium castaneum.</title>
        <authorList>
            <person name="Kim H.S."/>
            <person name="Murphy T."/>
            <person name="Xia J."/>
            <person name="Caragea D."/>
            <person name="Park Y."/>
            <person name="Beeman R.W."/>
            <person name="Lorenzen M.D."/>
            <person name="Butcher S."/>
            <person name="Manak J.R."/>
            <person name="Brown S.J."/>
        </authorList>
    </citation>
    <scope>GENOME REANNOTATION</scope>
    <source>
        <strain evidence="1 2">Georgia GA2</strain>
    </source>
</reference>